<evidence type="ECO:0000313" key="3">
    <source>
        <dbReference type="EMBL" id="GFA51382.1"/>
    </source>
</evidence>
<protein>
    <submittedName>
        <fullName evidence="3">Retrotransposon Orf1</fullName>
    </submittedName>
</protein>
<name>A0A699JQ86_TANCI</name>
<dbReference type="EMBL" id="BKCJ010437301">
    <property type="protein sequence ID" value="GFA51382.1"/>
    <property type="molecule type" value="Genomic_DNA"/>
</dbReference>
<proteinExistence type="predicted"/>
<evidence type="ECO:0000256" key="2">
    <source>
        <dbReference type="SAM" id="MobiDB-lite"/>
    </source>
</evidence>
<feature type="coiled-coil region" evidence="1">
    <location>
        <begin position="195"/>
        <end position="222"/>
    </location>
</feature>
<accession>A0A699JQ86</accession>
<keyword evidence="1" id="KW-0175">Coiled coil</keyword>
<evidence type="ECO:0000256" key="1">
    <source>
        <dbReference type="SAM" id="Coils"/>
    </source>
</evidence>
<organism evidence="3">
    <name type="scientific">Tanacetum cinerariifolium</name>
    <name type="common">Dalmatian daisy</name>
    <name type="synonym">Chrysanthemum cinerariifolium</name>
    <dbReference type="NCBI Taxonomy" id="118510"/>
    <lineage>
        <taxon>Eukaryota</taxon>
        <taxon>Viridiplantae</taxon>
        <taxon>Streptophyta</taxon>
        <taxon>Embryophyta</taxon>
        <taxon>Tracheophyta</taxon>
        <taxon>Spermatophyta</taxon>
        <taxon>Magnoliopsida</taxon>
        <taxon>eudicotyledons</taxon>
        <taxon>Gunneridae</taxon>
        <taxon>Pentapetalae</taxon>
        <taxon>asterids</taxon>
        <taxon>campanulids</taxon>
        <taxon>Asterales</taxon>
        <taxon>Asteraceae</taxon>
        <taxon>Asteroideae</taxon>
        <taxon>Anthemideae</taxon>
        <taxon>Anthemidinae</taxon>
        <taxon>Tanacetum</taxon>
    </lineage>
</organism>
<comment type="caution">
    <text evidence="3">The sequence shown here is derived from an EMBL/GenBank/DDBJ whole genome shotgun (WGS) entry which is preliminary data.</text>
</comment>
<feature type="region of interest" description="Disordered" evidence="2">
    <location>
        <begin position="1"/>
        <end position="23"/>
    </location>
</feature>
<gene>
    <name evidence="3" type="ORF">Tci_623354</name>
</gene>
<reference evidence="3" key="1">
    <citation type="journal article" date="2019" name="Sci. Rep.">
        <title>Draft genome of Tanacetum cinerariifolium, the natural source of mosquito coil.</title>
        <authorList>
            <person name="Yamashiro T."/>
            <person name="Shiraishi A."/>
            <person name="Satake H."/>
            <person name="Nakayama K."/>
        </authorList>
    </citation>
    <scope>NUCLEOTIDE SEQUENCE</scope>
</reference>
<dbReference type="AlphaFoldDB" id="A0A699JQ86"/>
<sequence>MLENQDNVKSRSNKGYHAVPPPYIGNYIPPKTNLIFIDEQVESESVDVVSNVSSSDVKTIESKVKSVDVENKGVYSTLKTKTVRKNSFSPPIIEDWNSDDESKEEFEPKVEVKTVRPCIENIKFVKTAREKVKKVKQPKQHKHYPRRNQTNWNNLISQRLGSNFKMINKACYVCGSFEHLQYDCDKRVLDLEKIKIAQAKEIADLKKKVKKLERKRRSRTLRMNLFKIGTFRRRCLGKVDASKQGKNLKQRSIFEESDFDVQAMMDADYELDARLRAEE</sequence>